<accession>A0ABR8BK22</accession>
<dbReference type="SFLD" id="SFLDG01067">
    <property type="entry name" value="SPASM/twitch_domain_containing"/>
    <property type="match status" value="1"/>
</dbReference>
<name>A0ABR8BK22_9NOSO</name>
<comment type="caution">
    <text evidence="6">The sequence shown here is derived from an EMBL/GenBank/DDBJ whole genome shotgun (WGS) entry which is preliminary data.</text>
</comment>
<dbReference type="InterPro" id="IPR058240">
    <property type="entry name" value="rSAM_sf"/>
</dbReference>
<dbReference type="Pfam" id="PF04055">
    <property type="entry name" value="Radical_SAM"/>
    <property type="match status" value="1"/>
</dbReference>
<proteinExistence type="predicted"/>
<dbReference type="Gene3D" id="3.20.20.70">
    <property type="entry name" value="Aldolase class I"/>
    <property type="match status" value="1"/>
</dbReference>
<keyword evidence="4" id="KW-0411">Iron-sulfur</keyword>
<dbReference type="PANTHER" id="PTHR11228">
    <property type="entry name" value="RADICAL SAM DOMAIN PROTEIN"/>
    <property type="match status" value="1"/>
</dbReference>
<evidence type="ECO:0000256" key="2">
    <source>
        <dbReference type="ARBA" id="ARBA00022723"/>
    </source>
</evidence>
<dbReference type="PANTHER" id="PTHR11228:SF7">
    <property type="entry name" value="PQQA PEPTIDE CYCLASE"/>
    <property type="match status" value="1"/>
</dbReference>
<dbReference type="CDD" id="cd01335">
    <property type="entry name" value="Radical_SAM"/>
    <property type="match status" value="1"/>
</dbReference>
<evidence type="ECO:0000256" key="1">
    <source>
        <dbReference type="ARBA" id="ARBA00022691"/>
    </source>
</evidence>
<keyword evidence="7" id="KW-1185">Reference proteome</keyword>
<dbReference type="InterPro" id="IPR050377">
    <property type="entry name" value="Radical_SAM_PqqE_MftC-like"/>
</dbReference>
<dbReference type="Proteomes" id="UP000621307">
    <property type="component" value="Unassembled WGS sequence"/>
</dbReference>
<protein>
    <submittedName>
        <fullName evidence="6">Radical SAM protein</fullName>
    </submittedName>
</protein>
<keyword evidence="2" id="KW-0479">Metal-binding</keyword>
<keyword evidence="3" id="KW-0408">Iron</keyword>
<evidence type="ECO:0000259" key="5">
    <source>
        <dbReference type="PROSITE" id="PS51918"/>
    </source>
</evidence>
<evidence type="ECO:0000256" key="4">
    <source>
        <dbReference type="ARBA" id="ARBA00023014"/>
    </source>
</evidence>
<gene>
    <name evidence="6" type="ORF">H6G14_24680</name>
</gene>
<dbReference type="SFLD" id="SFLDS00029">
    <property type="entry name" value="Radical_SAM"/>
    <property type="match status" value="1"/>
</dbReference>
<dbReference type="InterPro" id="IPR007197">
    <property type="entry name" value="rSAM"/>
</dbReference>
<evidence type="ECO:0000313" key="7">
    <source>
        <dbReference type="Proteomes" id="UP000621307"/>
    </source>
</evidence>
<dbReference type="PROSITE" id="PS51918">
    <property type="entry name" value="RADICAL_SAM"/>
    <property type="match status" value="1"/>
</dbReference>
<dbReference type="EMBL" id="JACJQL010000053">
    <property type="protein sequence ID" value="MBD2254443.1"/>
    <property type="molecule type" value="Genomic_DNA"/>
</dbReference>
<organism evidence="6 7">
    <name type="scientific">Nostoc parmelioides FACHB-3921</name>
    <dbReference type="NCBI Taxonomy" id="2692909"/>
    <lineage>
        <taxon>Bacteria</taxon>
        <taxon>Bacillati</taxon>
        <taxon>Cyanobacteriota</taxon>
        <taxon>Cyanophyceae</taxon>
        <taxon>Nostocales</taxon>
        <taxon>Nostocaceae</taxon>
        <taxon>Nostoc</taxon>
    </lineage>
</organism>
<evidence type="ECO:0000313" key="6">
    <source>
        <dbReference type="EMBL" id="MBD2254443.1"/>
    </source>
</evidence>
<keyword evidence="1" id="KW-0949">S-adenosyl-L-methionine</keyword>
<feature type="domain" description="Radical SAM core" evidence="5">
    <location>
        <begin position="46"/>
        <end position="272"/>
    </location>
</feature>
<evidence type="ECO:0000256" key="3">
    <source>
        <dbReference type="ARBA" id="ARBA00023004"/>
    </source>
</evidence>
<sequence>MSLAASKGGIYAQSSDPLGDDISIVRQWLALGDKKITGIQLYQDLVLKSHPMQLELGIGNVCGLKCQHCFLGYESGATISPLIPMSTLLDTVTCMVEKLGTRMIAVVDRDALTPNRSIPFFEHIAKLRKTYPEIKFGGVTNGLLIDRYADDLERIKLDYLDISMEGVCDENDKIRGKGTFDLALKNLRIALARQLAERVIVATTLHRFNDDSIIRMIHQLIFEDGVQWFDIGILMAVKMQQYQLQQRDIVEFLNSLSQSLVPVKVSQPITILVEICAYCAAFIPALIDSGWLIPEQIRQDKYGHLYQNIHVNESVTITLRPELIPEYWRHTLRISSDGYVIGGCEPLTQKDYAQLAVGNIQIEPIQEIYRRVLSLESPFYHSMLAYNHSECREKACFAYCLGGDSLLAKSVYGNYHVKDPNCVWNEYKFQNLSMYANNFRLRRS</sequence>
<reference evidence="6 7" key="1">
    <citation type="journal article" date="2020" name="ISME J.">
        <title>Comparative genomics reveals insights into cyanobacterial evolution and habitat adaptation.</title>
        <authorList>
            <person name="Chen M.Y."/>
            <person name="Teng W.K."/>
            <person name="Zhao L."/>
            <person name="Hu C.X."/>
            <person name="Zhou Y.K."/>
            <person name="Han B.P."/>
            <person name="Song L.R."/>
            <person name="Shu W.S."/>
        </authorList>
    </citation>
    <scope>NUCLEOTIDE SEQUENCE [LARGE SCALE GENOMIC DNA]</scope>
    <source>
        <strain evidence="6 7">FACHB-3921</strain>
    </source>
</reference>
<dbReference type="InterPro" id="IPR013785">
    <property type="entry name" value="Aldolase_TIM"/>
</dbReference>
<dbReference type="RefSeq" id="WP_190570578.1">
    <property type="nucleotide sequence ID" value="NZ_JACJQL010000053.1"/>
</dbReference>
<dbReference type="SUPFAM" id="SSF102114">
    <property type="entry name" value="Radical SAM enzymes"/>
    <property type="match status" value="1"/>
</dbReference>